<dbReference type="CDD" id="cd05233">
    <property type="entry name" value="SDR_c"/>
    <property type="match status" value="1"/>
</dbReference>
<dbReference type="FunFam" id="3.40.50.720:FF:000084">
    <property type="entry name" value="Short-chain dehydrogenase reductase"/>
    <property type="match status" value="1"/>
</dbReference>
<organism evidence="4">
    <name type="scientific">Schlesneria paludicola</name>
    <dbReference type="NCBI Taxonomy" id="360056"/>
    <lineage>
        <taxon>Bacteria</taxon>
        <taxon>Pseudomonadati</taxon>
        <taxon>Planctomycetota</taxon>
        <taxon>Planctomycetia</taxon>
        <taxon>Planctomycetales</taxon>
        <taxon>Planctomycetaceae</taxon>
        <taxon>Schlesneria</taxon>
    </lineage>
</organism>
<dbReference type="EMBL" id="DSVQ01000001">
    <property type="protein sequence ID" value="HGT37661.1"/>
    <property type="molecule type" value="Genomic_DNA"/>
</dbReference>
<dbReference type="AlphaFoldDB" id="A0A7C4QFQ4"/>
<evidence type="ECO:0000259" key="3">
    <source>
        <dbReference type="SMART" id="SM00822"/>
    </source>
</evidence>
<gene>
    <name evidence="4" type="ORF">ENS64_00085</name>
</gene>
<accession>A0A7C4QFQ4</accession>
<dbReference type="Pfam" id="PF00106">
    <property type="entry name" value="adh_short"/>
    <property type="match status" value="1"/>
</dbReference>
<reference evidence="4" key="1">
    <citation type="journal article" date="2020" name="mSystems">
        <title>Genome- and Community-Level Interaction Insights into Carbon Utilization and Element Cycling Functions of Hydrothermarchaeota in Hydrothermal Sediment.</title>
        <authorList>
            <person name="Zhou Z."/>
            <person name="Liu Y."/>
            <person name="Xu W."/>
            <person name="Pan J."/>
            <person name="Luo Z.H."/>
            <person name="Li M."/>
        </authorList>
    </citation>
    <scope>NUCLEOTIDE SEQUENCE [LARGE SCALE GENOMIC DNA]</scope>
    <source>
        <strain evidence="4">SpSt-508</strain>
    </source>
</reference>
<dbReference type="InterPro" id="IPR002347">
    <property type="entry name" value="SDR_fam"/>
</dbReference>
<evidence type="ECO:0000256" key="1">
    <source>
        <dbReference type="ARBA" id="ARBA00006484"/>
    </source>
</evidence>
<dbReference type="InterPro" id="IPR057326">
    <property type="entry name" value="KR_dom"/>
</dbReference>
<evidence type="ECO:0000256" key="2">
    <source>
        <dbReference type="RuleBase" id="RU000363"/>
    </source>
</evidence>
<dbReference type="InterPro" id="IPR036291">
    <property type="entry name" value="NAD(P)-bd_dom_sf"/>
</dbReference>
<dbReference type="SUPFAM" id="SSF51735">
    <property type="entry name" value="NAD(P)-binding Rossmann-fold domains"/>
    <property type="match status" value="1"/>
</dbReference>
<dbReference type="PANTHER" id="PTHR42879:SF2">
    <property type="entry name" value="3-OXOACYL-[ACYL-CARRIER-PROTEIN] REDUCTASE FABG"/>
    <property type="match status" value="1"/>
</dbReference>
<sequence>MISKLFDLTGKVALVTGGSKGLGLAMARGLAAAGANVVICSRHPSELEAALPKILEGTSAQGRWFVADLARRSDTERLARDALSAFGRVDILINNAGSNVPEEIDQIRDEHWDRILELNLTACMVLTRALVPGMKARRWGRVIHISSVMGLTSKAGRNSYSATKAALIGMARASALDLGRYGITVNCIAPGPFLTDLPASVLTPEEQSQFAERTALGRWADPQELVGPALLLASDAGSYITGTTLLVDGGVLCKSF</sequence>
<dbReference type="PANTHER" id="PTHR42879">
    <property type="entry name" value="3-OXOACYL-(ACYL-CARRIER-PROTEIN) REDUCTASE"/>
    <property type="match status" value="1"/>
</dbReference>
<dbReference type="InterPro" id="IPR050259">
    <property type="entry name" value="SDR"/>
</dbReference>
<dbReference type="NCBIfam" id="NF005559">
    <property type="entry name" value="PRK07231.1"/>
    <property type="match status" value="1"/>
</dbReference>
<dbReference type="SMART" id="SM00822">
    <property type="entry name" value="PKS_KR"/>
    <property type="match status" value="1"/>
</dbReference>
<feature type="domain" description="Ketoreductase" evidence="3">
    <location>
        <begin position="11"/>
        <end position="191"/>
    </location>
</feature>
<protein>
    <submittedName>
        <fullName evidence="4">SDR family oxidoreductase</fullName>
    </submittedName>
</protein>
<comment type="caution">
    <text evidence="4">The sequence shown here is derived from an EMBL/GenBank/DDBJ whole genome shotgun (WGS) entry which is preliminary data.</text>
</comment>
<dbReference type="PRINTS" id="PR00081">
    <property type="entry name" value="GDHRDH"/>
</dbReference>
<name>A0A7C4QFQ4_9PLAN</name>
<evidence type="ECO:0000313" key="4">
    <source>
        <dbReference type="EMBL" id="HGT37661.1"/>
    </source>
</evidence>
<dbReference type="Gene3D" id="3.40.50.720">
    <property type="entry name" value="NAD(P)-binding Rossmann-like Domain"/>
    <property type="match status" value="1"/>
</dbReference>
<proteinExistence type="inferred from homology"/>
<comment type="similarity">
    <text evidence="1 2">Belongs to the short-chain dehydrogenases/reductases (SDR) family.</text>
</comment>
<dbReference type="PRINTS" id="PR00080">
    <property type="entry name" value="SDRFAMILY"/>
</dbReference>